<dbReference type="InterPro" id="IPR036249">
    <property type="entry name" value="Thioredoxin-like_sf"/>
</dbReference>
<evidence type="ECO:0000313" key="1">
    <source>
        <dbReference type="EMBL" id="AAC95141.1"/>
    </source>
</evidence>
<dbReference type="InterPro" id="IPR005985">
    <property type="entry name" value="PedC_BrcD"/>
</dbReference>
<organism evidence="1">
    <name type="scientific">Brochothrix campestris</name>
    <dbReference type="NCBI Taxonomy" id="2757"/>
    <lineage>
        <taxon>Bacteria</taxon>
        <taxon>Bacillati</taxon>
        <taxon>Bacillota</taxon>
        <taxon>Bacilli</taxon>
        <taxon>Bacillales</taxon>
        <taxon>Listeriaceae</taxon>
        <taxon>Brochothrix</taxon>
    </lineage>
</organism>
<reference evidence="1" key="1">
    <citation type="journal article" date="1998" name="Appl. Environ. Microbiol.">
        <title>Genetic characterization and heterologous expression of brochocin-C, an antibotulinal, two-peptide bacteriocin produced by Brochothrix campestris ATCC 43754.</title>
        <authorList>
            <person name="McCormick J.K."/>
            <person name="Poon A."/>
            <person name="Sailer M."/>
            <person name="Gao Y."/>
            <person name="Roy K.L."/>
            <person name="McMullen L.M."/>
            <person name="Vederas J.C."/>
            <person name="Stiles M.E."/>
            <person name="Van Belkum M.J."/>
        </authorList>
    </citation>
    <scope>NUCLEOTIDE SEQUENCE</scope>
    <source>
        <strain evidence="1">ATCC43754</strain>
    </source>
</reference>
<dbReference type="CDD" id="cd02947">
    <property type="entry name" value="TRX_family"/>
    <property type="match status" value="1"/>
</dbReference>
<proteinExistence type="predicted"/>
<dbReference type="EMBL" id="AF075600">
    <property type="protein sequence ID" value="AAC95141.1"/>
    <property type="molecule type" value="Genomic_DNA"/>
</dbReference>
<gene>
    <name evidence="1" type="primary">brcD</name>
</gene>
<dbReference type="SUPFAM" id="SSF52833">
    <property type="entry name" value="Thioredoxin-like"/>
    <property type="match status" value="1"/>
</dbReference>
<dbReference type="GO" id="GO:0030152">
    <property type="term" value="P:bacteriocin biosynthetic process"/>
    <property type="evidence" value="ECO:0007669"/>
    <property type="project" value="InterPro"/>
</dbReference>
<protein>
    <submittedName>
        <fullName evidence="1">Transport accessory protein</fullName>
    </submittedName>
</protein>
<dbReference type="NCBIfam" id="TIGR01295">
    <property type="entry name" value="PedC_BrcD"/>
    <property type="match status" value="1"/>
</dbReference>
<dbReference type="TCDB" id="8.A.12.1.1">
    <property type="family name" value="the abc bacteriocin exporter accessory protein (bea) family"/>
</dbReference>
<sequence length="158" mass="18121">MSIIFVLSYFPQNIYAEESNVVLNEKETQSITDVSAEQYLSNIQGIKAPTGKELLNIMHSDETYFLYIGYESCPYCREFSRTLSSFKTQNSFPIYYVDLEINYSTDLSSEEFTEFKLFFDKKIGALYTPTFVRIEHKTPVSGFIGGSTTIQQLQSINS</sequence>
<dbReference type="AlphaFoldDB" id="O85759"/>
<name>O85759_9LIST</name>
<dbReference type="Gene3D" id="3.40.30.10">
    <property type="entry name" value="Glutaredoxin"/>
    <property type="match status" value="1"/>
</dbReference>
<accession>O85759</accession>